<comment type="caution">
    <text evidence="3">The sequence shown here is derived from an EMBL/GenBank/DDBJ whole genome shotgun (WGS) entry which is preliminary data.</text>
</comment>
<gene>
    <name evidence="3" type="ORF">VaNZ11_013761</name>
</gene>
<feature type="transmembrane region" description="Helical" evidence="2">
    <location>
        <begin position="20"/>
        <end position="43"/>
    </location>
</feature>
<dbReference type="EMBL" id="BSDZ01000080">
    <property type="protein sequence ID" value="GLI69192.1"/>
    <property type="molecule type" value="Genomic_DNA"/>
</dbReference>
<keyword evidence="4" id="KW-1185">Reference proteome</keyword>
<feature type="transmembrane region" description="Helical" evidence="2">
    <location>
        <begin position="55"/>
        <end position="77"/>
    </location>
</feature>
<sequence length="340" mass="35644">MPALVLLGRQLLIASDDVPLFALPAALFHSAWTIVLIVTLALYQRHPLCRDEGDYLPFLAGGTGAFTISSALEWSLFKVGLTGTPLETHARRAVPLLLYLHTFASVAELGFAAYGAHLLHVDTRLCKAWSPRPLAAALVGTTWAVIALNGLLTALALNPWHGLGLVEAWEARLLWLARLLCCRSRLLTQARLPDREPALRRIAQLTSHLLQHVDLTLSDVAAAMILVAAAQRERRRRALRDAMVAAAAAHSVLLGSSGSVTAWQGSGSTSGLKPAHGSHVDTVSASPRPSKVVGSPGSMDGGTSVCSLGKEGLPAPAAAGVVLLHGGEAGPVQESTPSGG</sequence>
<feature type="transmembrane region" description="Helical" evidence="2">
    <location>
        <begin position="97"/>
        <end position="121"/>
    </location>
</feature>
<feature type="transmembrane region" description="Helical" evidence="2">
    <location>
        <begin position="133"/>
        <end position="157"/>
    </location>
</feature>
<evidence type="ECO:0000256" key="1">
    <source>
        <dbReference type="SAM" id="MobiDB-lite"/>
    </source>
</evidence>
<keyword evidence="2" id="KW-0472">Membrane</keyword>
<keyword evidence="2" id="KW-0812">Transmembrane</keyword>
<name>A0ABQ5SGV7_9CHLO</name>
<accession>A0ABQ5SGV7</accession>
<reference evidence="3 4" key="1">
    <citation type="journal article" date="2023" name="IScience">
        <title>Expanded male sex-determining region conserved during the evolution of homothallism in the green alga Volvox.</title>
        <authorList>
            <person name="Yamamoto K."/>
            <person name="Matsuzaki R."/>
            <person name="Mahakham W."/>
            <person name="Heman W."/>
            <person name="Sekimoto H."/>
            <person name="Kawachi M."/>
            <person name="Minakuchi Y."/>
            <person name="Toyoda A."/>
            <person name="Nozaki H."/>
        </authorList>
    </citation>
    <scope>NUCLEOTIDE SEQUENCE [LARGE SCALE GENOMIC DNA]</scope>
    <source>
        <strain evidence="3 4">NIES-4468</strain>
    </source>
</reference>
<keyword evidence="2" id="KW-1133">Transmembrane helix</keyword>
<evidence type="ECO:0000256" key="2">
    <source>
        <dbReference type="SAM" id="Phobius"/>
    </source>
</evidence>
<feature type="region of interest" description="Disordered" evidence="1">
    <location>
        <begin position="265"/>
        <end position="298"/>
    </location>
</feature>
<evidence type="ECO:0000313" key="4">
    <source>
        <dbReference type="Proteomes" id="UP001165090"/>
    </source>
</evidence>
<proteinExistence type="predicted"/>
<evidence type="ECO:0000313" key="3">
    <source>
        <dbReference type="EMBL" id="GLI69192.1"/>
    </source>
</evidence>
<feature type="non-terminal residue" evidence="3">
    <location>
        <position position="340"/>
    </location>
</feature>
<organism evidence="3 4">
    <name type="scientific">Volvox africanus</name>
    <dbReference type="NCBI Taxonomy" id="51714"/>
    <lineage>
        <taxon>Eukaryota</taxon>
        <taxon>Viridiplantae</taxon>
        <taxon>Chlorophyta</taxon>
        <taxon>core chlorophytes</taxon>
        <taxon>Chlorophyceae</taxon>
        <taxon>CS clade</taxon>
        <taxon>Chlamydomonadales</taxon>
        <taxon>Volvocaceae</taxon>
        <taxon>Volvox</taxon>
    </lineage>
</organism>
<protein>
    <submittedName>
        <fullName evidence="3">Uncharacterized protein</fullName>
    </submittedName>
</protein>
<dbReference type="Proteomes" id="UP001165090">
    <property type="component" value="Unassembled WGS sequence"/>
</dbReference>